<keyword evidence="3" id="KW-1185">Reference proteome</keyword>
<dbReference type="EMBL" id="CP071793">
    <property type="protein sequence ID" value="QTD49394.1"/>
    <property type="molecule type" value="Genomic_DNA"/>
</dbReference>
<accession>A0A8A4TJL5</accession>
<organism evidence="2 3">
    <name type="scientific">Sulfidibacter corallicola</name>
    <dbReference type="NCBI Taxonomy" id="2818388"/>
    <lineage>
        <taxon>Bacteria</taxon>
        <taxon>Pseudomonadati</taxon>
        <taxon>Acidobacteriota</taxon>
        <taxon>Holophagae</taxon>
        <taxon>Acanthopleuribacterales</taxon>
        <taxon>Acanthopleuribacteraceae</taxon>
        <taxon>Sulfidibacter</taxon>
    </lineage>
</organism>
<feature type="region of interest" description="Disordered" evidence="1">
    <location>
        <begin position="45"/>
        <end position="72"/>
    </location>
</feature>
<sequence>MYLEKPDSKMFPDFGKAMPGFEAEKVPWYRKPEVGAHQIRKSRVSEAAPLRGGQLTCSREEERHVASLRPPF</sequence>
<dbReference type="Proteomes" id="UP000663929">
    <property type="component" value="Chromosome"/>
</dbReference>
<evidence type="ECO:0000256" key="1">
    <source>
        <dbReference type="SAM" id="MobiDB-lite"/>
    </source>
</evidence>
<evidence type="ECO:0000313" key="3">
    <source>
        <dbReference type="Proteomes" id="UP000663929"/>
    </source>
</evidence>
<dbReference type="AlphaFoldDB" id="A0A8A4TJL5"/>
<gene>
    <name evidence="2" type="ORF">J3U87_27735</name>
</gene>
<name>A0A8A4TJL5_SULCO</name>
<proteinExistence type="predicted"/>
<dbReference type="RefSeq" id="WP_237379029.1">
    <property type="nucleotide sequence ID" value="NZ_CP071793.1"/>
</dbReference>
<evidence type="ECO:0000313" key="2">
    <source>
        <dbReference type="EMBL" id="QTD49394.1"/>
    </source>
</evidence>
<dbReference type="KEGG" id="scor:J3U87_27735"/>
<reference evidence="2" key="1">
    <citation type="submission" date="2021-03" db="EMBL/GenBank/DDBJ databases">
        <title>Acanthopleuribacteraceae sp. M133.</title>
        <authorList>
            <person name="Wang G."/>
        </authorList>
    </citation>
    <scope>NUCLEOTIDE SEQUENCE</scope>
    <source>
        <strain evidence="2">M133</strain>
    </source>
</reference>
<protein>
    <submittedName>
        <fullName evidence="2">Uncharacterized protein</fullName>
    </submittedName>
</protein>